<dbReference type="Pfam" id="PF20989">
    <property type="entry name" value="Sarcoglycan_2_C"/>
    <property type="match status" value="1"/>
</dbReference>
<name>A0A7K4T1X7_9CHAR</name>
<keyword evidence="1" id="KW-1133">Transmembrane helix</keyword>
<keyword evidence="1" id="KW-0472">Membrane</keyword>
<feature type="non-terminal residue" evidence="3">
    <location>
        <position position="1"/>
    </location>
</feature>
<gene>
    <name evidence="3" type="primary">Sgce_0</name>
    <name evidence="3" type="ORF">BURBIS_R14738</name>
</gene>
<protein>
    <submittedName>
        <fullName evidence="3">SGCE protein</fullName>
    </submittedName>
</protein>
<feature type="transmembrane region" description="Helical" evidence="1">
    <location>
        <begin position="217"/>
        <end position="239"/>
    </location>
</feature>
<dbReference type="PANTHER" id="PTHR10132">
    <property type="entry name" value="ALPHA-/EPSILON-SARCOGLYCAN FAMILY MEMBER"/>
    <property type="match status" value="1"/>
</dbReference>
<dbReference type="EMBL" id="VYXH01006916">
    <property type="protein sequence ID" value="NWQ92124.1"/>
    <property type="molecule type" value="Genomic_DNA"/>
</dbReference>
<dbReference type="PANTHER" id="PTHR10132:SF16">
    <property type="entry name" value="ALPHA-SARCOGLYCAN"/>
    <property type="match status" value="1"/>
</dbReference>
<evidence type="ECO:0000313" key="4">
    <source>
        <dbReference type="Proteomes" id="UP000574691"/>
    </source>
</evidence>
<comment type="caution">
    <text evidence="3">The sequence shown here is derived from an EMBL/GenBank/DDBJ whole genome shotgun (WGS) entry which is preliminary data.</text>
</comment>
<dbReference type="Proteomes" id="UP000574691">
    <property type="component" value="Unassembled WGS sequence"/>
</dbReference>
<dbReference type="InterPro" id="IPR048347">
    <property type="entry name" value="Sarcoglycan_C"/>
</dbReference>
<organism evidence="3 4">
    <name type="scientific">Burhinus bistriatus</name>
    <dbReference type="NCBI Taxonomy" id="240201"/>
    <lineage>
        <taxon>Eukaryota</taxon>
        <taxon>Metazoa</taxon>
        <taxon>Chordata</taxon>
        <taxon>Craniata</taxon>
        <taxon>Vertebrata</taxon>
        <taxon>Euteleostomi</taxon>
        <taxon>Archelosauria</taxon>
        <taxon>Archosauria</taxon>
        <taxon>Dinosauria</taxon>
        <taxon>Saurischia</taxon>
        <taxon>Theropoda</taxon>
        <taxon>Coelurosauria</taxon>
        <taxon>Aves</taxon>
        <taxon>Neognathae</taxon>
        <taxon>Neoaves</taxon>
        <taxon>Charadriiformes</taxon>
        <taxon>Burhinidae</taxon>
        <taxon>Burhinus</taxon>
    </lineage>
</organism>
<keyword evidence="1" id="KW-0812">Transmembrane</keyword>
<dbReference type="InterPro" id="IPR008908">
    <property type="entry name" value="Sarcoglycan_alpha/epsilon"/>
</dbReference>
<dbReference type="AlphaFoldDB" id="A0A7K4T1X7"/>
<accession>A0A7K4T1X7</accession>
<proteinExistence type="predicted"/>
<evidence type="ECO:0000256" key="1">
    <source>
        <dbReference type="SAM" id="Phobius"/>
    </source>
</evidence>
<feature type="domain" description="Sarcoglycan alpha/epsilon second" evidence="2">
    <location>
        <begin position="40"/>
        <end position="157"/>
    </location>
</feature>
<dbReference type="GO" id="GO:0016012">
    <property type="term" value="C:sarcoglycan complex"/>
    <property type="evidence" value="ECO:0007669"/>
    <property type="project" value="InterPro"/>
</dbReference>
<evidence type="ECO:0000313" key="3">
    <source>
        <dbReference type="EMBL" id="NWQ92124.1"/>
    </source>
</evidence>
<keyword evidence="4" id="KW-1185">Reference proteome</keyword>
<feature type="non-terminal residue" evidence="3">
    <location>
        <position position="249"/>
    </location>
</feature>
<evidence type="ECO:0000259" key="2">
    <source>
        <dbReference type="Pfam" id="PF20989"/>
    </source>
</evidence>
<sequence length="249" mass="26885">WHLRGCLLGLQVLAYNRHTYETVAQLLIITIIPAPGGEPPYQGEFLVGNRNVEELLPAAMQAIFLQATAGVWEQDDLRVINITSTLDRGGRVPLPIEGHKEGVYVKVGSHGTFSPCLVSAASSQSRSHCSVGQQPVASCYDTFAPHFTIRWCNLTLVSPTSPHPIPMGFPTTTLTITPLQLQVWPSPTSPGLAWGPGVLEEGGDFQPPTEVPPQDLLPGYLVTLLVPLAVAVLLCLLLGHLMCCRREGV</sequence>
<reference evidence="3 4" key="1">
    <citation type="submission" date="2019-09" db="EMBL/GenBank/DDBJ databases">
        <title>Bird 10,000 Genomes (B10K) Project - Family phase.</title>
        <authorList>
            <person name="Zhang G."/>
        </authorList>
    </citation>
    <scope>NUCLEOTIDE SEQUENCE [LARGE SCALE GENOMIC DNA]</scope>
    <source>
        <strain evidence="3">B10K-DU-001-64</strain>
        <tissue evidence="3">Muscle</tissue>
    </source>
</reference>